<dbReference type="EMBL" id="RXIC02000023">
    <property type="protein sequence ID" value="KAB1212970.1"/>
    <property type="molecule type" value="Genomic_DNA"/>
</dbReference>
<proteinExistence type="predicted"/>
<protein>
    <submittedName>
        <fullName evidence="12">Testis-expressed sequence 2 protein</fullName>
    </submittedName>
</protein>
<dbReference type="InterPro" id="IPR031468">
    <property type="entry name" value="SMP_LBD"/>
</dbReference>
<feature type="domain" description="SMP-LTD" evidence="11">
    <location>
        <begin position="542"/>
        <end position="879"/>
    </location>
</feature>
<evidence type="ECO:0000313" key="13">
    <source>
        <dbReference type="Proteomes" id="UP000516437"/>
    </source>
</evidence>
<dbReference type="SUPFAM" id="SSF50729">
    <property type="entry name" value="PH domain-like"/>
    <property type="match status" value="1"/>
</dbReference>
<keyword evidence="2" id="KW-0813">Transport</keyword>
<feature type="compositionally biased region" description="Polar residues" evidence="9">
    <location>
        <begin position="914"/>
        <end position="935"/>
    </location>
</feature>
<dbReference type="Pfam" id="PF23065">
    <property type="entry name" value="PH_SMPa"/>
    <property type="match status" value="2"/>
</dbReference>
<gene>
    <name evidence="12" type="ORF">CJ030_MR5G025781</name>
</gene>
<keyword evidence="6" id="KW-0445">Lipid transport</keyword>
<evidence type="ECO:0000256" key="6">
    <source>
        <dbReference type="ARBA" id="ARBA00023055"/>
    </source>
</evidence>
<evidence type="ECO:0000256" key="4">
    <source>
        <dbReference type="ARBA" id="ARBA00022824"/>
    </source>
</evidence>
<sequence>MFPRFLIVFVLGFGVGALTIVGAGAVGLYLIINRLNQKTKQNEARIAAQSKESLGELDPYESLEFAQNKQGAVWFLDSEKIPRNSPDKGTKEQKRKKDVLEVSPIKKHARIKNKKLILTEPDGSHTAIELKGCIVEAVSATNLSSRKWAKRFPLKLDCKTSAIPNGNKTFYIYLETSWEKESWCKALRLASCIAKDRGDWFAKLHKEFHSYLKTLNTGYPSFMKPSIGFCAEPADRTRPDGTSSRVRQFLKKFAKKTSRVGLENKSSGSSLSGRAERKTNDNMCPPQETVSASGLVKRSKSEENMVQQSAFVFPHSGSQTNSSMIDDADSDDKWAVCADKKIYLKSGIQNRNCLIGIIPVFSLAKRFPLKLDCKTSAIPNGNKTFYIYLETSWEKESWCKALRLASCIAKDRGDWFAKLHKEFHSYLKTLNTGYPSFMKPSIGFCAEPADRTRPDGTSSRVRQFLKKFAKKTSRVGLENKSSGSSLSGRAERKTNDNMCPPQETVSASGLVKRSKSEENMVQQSAFVFPHSGSQTNSSMIDDADSDDKWGNDEGALCLNLLIARLFFDLKSNKEIKRSMQSRVQRTLSSTRTPSYIGELICTGIDPGNLPPHIHGMRMLPIDMNEVWALEVDIEYSGGVVLYIETRLEVRELDAQKGIVDSDLGSSSVEDFPSDLLEDFEDFGKQLNPAVDTVDAPQRKEEDGLKSSKTSVSGSAYGSRWKSILNSIAKQVSQVPLSLVIRMTSLRGTLRLHIKPPPSDQLWLAFTSMPDIDFNLESSIGEHKINSGHIALFLISRLKWPTHNYALSVRVGDHKDHHSILVTIPVESCLRYGHYSINSGALNEIVLVEYGIVSQTKNLHLRSAIRETLVLPNCESLSIPWMMAEKDDWMPKKVAPFIWLRQEAINDPTTEHEITMSQPTEAKTKTQAGSETTSFLESKHKSPNNAESICEASDELETSTSGDLSADRSRSLQELQTPLLGNDEPQETCNQVEEASDRRSSSRSVILFEKQDSTMEEDDLKPKRMGRRARMLDIGKKMSEKLEEKRRHIEEKGRNIVEKMRGP</sequence>
<evidence type="ECO:0000256" key="5">
    <source>
        <dbReference type="ARBA" id="ARBA00022989"/>
    </source>
</evidence>
<dbReference type="GO" id="GO:0008289">
    <property type="term" value="F:lipid binding"/>
    <property type="evidence" value="ECO:0007669"/>
    <property type="project" value="UniProtKB-KW"/>
</dbReference>
<organism evidence="12 13">
    <name type="scientific">Morella rubra</name>
    <name type="common">Chinese bayberry</name>
    <dbReference type="NCBI Taxonomy" id="262757"/>
    <lineage>
        <taxon>Eukaryota</taxon>
        <taxon>Viridiplantae</taxon>
        <taxon>Streptophyta</taxon>
        <taxon>Embryophyta</taxon>
        <taxon>Tracheophyta</taxon>
        <taxon>Spermatophyta</taxon>
        <taxon>Magnoliopsida</taxon>
        <taxon>eudicotyledons</taxon>
        <taxon>Gunneridae</taxon>
        <taxon>Pentapetalae</taxon>
        <taxon>rosids</taxon>
        <taxon>fabids</taxon>
        <taxon>Fagales</taxon>
        <taxon>Myricaceae</taxon>
        <taxon>Morella</taxon>
    </lineage>
</organism>
<keyword evidence="13" id="KW-1185">Reference proteome</keyword>
<evidence type="ECO:0000256" key="9">
    <source>
        <dbReference type="SAM" id="MobiDB-lite"/>
    </source>
</evidence>
<evidence type="ECO:0000256" key="3">
    <source>
        <dbReference type="ARBA" id="ARBA00022692"/>
    </source>
</evidence>
<dbReference type="PROSITE" id="PS51847">
    <property type="entry name" value="SMP"/>
    <property type="match status" value="1"/>
</dbReference>
<keyword evidence="3 10" id="KW-0812">Transmembrane</keyword>
<dbReference type="GO" id="GO:0005789">
    <property type="term" value="C:endoplasmic reticulum membrane"/>
    <property type="evidence" value="ECO:0007669"/>
    <property type="project" value="UniProtKB-SubCell"/>
</dbReference>
<comment type="subcellular location">
    <subcellularLocation>
        <location evidence="1">Endoplasmic reticulum membrane</location>
    </subcellularLocation>
</comment>
<keyword evidence="7" id="KW-0446">Lipid-binding</keyword>
<dbReference type="CDD" id="cd21675">
    <property type="entry name" value="SMP_TEX2"/>
    <property type="match status" value="1"/>
</dbReference>
<comment type="caution">
    <text evidence="12">The sequence shown here is derived from an EMBL/GenBank/DDBJ whole genome shotgun (WGS) entry which is preliminary data.</text>
</comment>
<name>A0A6A1VQ22_9ROSI</name>
<feature type="region of interest" description="Disordered" evidence="9">
    <location>
        <begin position="475"/>
        <end position="514"/>
    </location>
</feature>
<evidence type="ECO:0000313" key="12">
    <source>
        <dbReference type="EMBL" id="KAB1212970.1"/>
    </source>
</evidence>
<dbReference type="OrthoDB" id="26740at2759"/>
<feature type="compositionally biased region" description="Basic and acidic residues" evidence="9">
    <location>
        <begin position="696"/>
        <end position="705"/>
    </location>
</feature>
<dbReference type="InterPro" id="IPR057080">
    <property type="entry name" value="PH_SMPa"/>
</dbReference>
<feature type="region of interest" description="Disordered" evidence="9">
    <location>
        <begin position="690"/>
        <end position="714"/>
    </location>
</feature>
<dbReference type="AlphaFoldDB" id="A0A6A1VQ22"/>
<dbReference type="PANTHER" id="PTHR13466:SF0">
    <property type="entry name" value="SMP-LTD DOMAIN-CONTAINING PROTEIN"/>
    <property type="match status" value="1"/>
</dbReference>
<evidence type="ECO:0000256" key="8">
    <source>
        <dbReference type="ARBA" id="ARBA00023136"/>
    </source>
</evidence>
<evidence type="ECO:0000256" key="10">
    <source>
        <dbReference type="SAM" id="Phobius"/>
    </source>
</evidence>
<reference evidence="12 13" key="1">
    <citation type="journal article" date="2019" name="Plant Biotechnol. J.">
        <title>The red bayberry genome and genetic basis of sex determination.</title>
        <authorList>
            <person name="Jia H.M."/>
            <person name="Jia H.J."/>
            <person name="Cai Q.L."/>
            <person name="Wang Y."/>
            <person name="Zhao H.B."/>
            <person name="Yang W.F."/>
            <person name="Wang G.Y."/>
            <person name="Li Y.H."/>
            <person name="Zhan D.L."/>
            <person name="Shen Y.T."/>
            <person name="Niu Q.F."/>
            <person name="Chang L."/>
            <person name="Qiu J."/>
            <person name="Zhao L."/>
            <person name="Xie H.B."/>
            <person name="Fu W.Y."/>
            <person name="Jin J."/>
            <person name="Li X.W."/>
            <person name="Jiao Y."/>
            <person name="Zhou C.C."/>
            <person name="Tu T."/>
            <person name="Chai C.Y."/>
            <person name="Gao J.L."/>
            <person name="Fan L.J."/>
            <person name="van de Weg E."/>
            <person name="Wang J.Y."/>
            <person name="Gao Z.S."/>
        </authorList>
    </citation>
    <scope>NUCLEOTIDE SEQUENCE [LARGE SCALE GENOMIC DNA]</scope>
    <source>
        <tissue evidence="12">Leaves</tissue>
    </source>
</reference>
<feature type="transmembrane region" description="Helical" evidence="10">
    <location>
        <begin position="6"/>
        <end position="32"/>
    </location>
</feature>
<feature type="region of interest" description="Disordered" evidence="9">
    <location>
        <begin position="908"/>
        <end position="1062"/>
    </location>
</feature>
<keyword evidence="8 10" id="KW-0472">Membrane</keyword>
<keyword evidence="4" id="KW-0256">Endoplasmic reticulum</keyword>
<feature type="region of interest" description="Disordered" evidence="9">
    <location>
        <begin position="260"/>
        <end position="298"/>
    </location>
</feature>
<dbReference type="GO" id="GO:0006869">
    <property type="term" value="P:lipid transport"/>
    <property type="evidence" value="ECO:0007669"/>
    <property type="project" value="UniProtKB-KW"/>
</dbReference>
<evidence type="ECO:0000256" key="2">
    <source>
        <dbReference type="ARBA" id="ARBA00022448"/>
    </source>
</evidence>
<keyword evidence="5 10" id="KW-1133">Transmembrane helix</keyword>
<feature type="compositionally biased region" description="Basic and acidic residues" evidence="9">
    <location>
        <begin position="1029"/>
        <end position="1062"/>
    </location>
</feature>
<evidence type="ECO:0000256" key="7">
    <source>
        <dbReference type="ARBA" id="ARBA00023121"/>
    </source>
</evidence>
<accession>A0A6A1VQ22</accession>
<evidence type="ECO:0000256" key="1">
    <source>
        <dbReference type="ARBA" id="ARBA00004586"/>
    </source>
</evidence>
<dbReference type="Proteomes" id="UP000516437">
    <property type="component" value="Chromosome 5"/>
</dbReference>
<dbReference type="PANTHER" id="PTHR13466">
    <property type="entry name" value="TEX2 PROTEIN-RELATED"/>
    <property type="match status" value="1"/>
</dbReference>
<evidence type="ECO:0000259" key="11">
    <source>
        <dbReference type="PROSITE" id="PS51847"/>
    </source>
</evidence>